<feature type="signal peptide" evidence="1">
    <location>
        <begin position="1"/>
        <end position="19"/>
    </location>
</feature>
<proteinExistence type="predicted"/>
<evidence type="ECO:0000256" key="1">
    <source>
        <dbReference type="SAM" id="SignalP"/>
    </source>
</evidence>
<dbReference type="GeneID" id="95980480"/>
<accession>A0ABR3PB54</accession>
<comment type="caution">
    <text evidence="2">The sequence shown here is derived from an EMBL/GenBank/DDBJ whole genome shotgun (WGS) entry which is preliminary data.</text>
</comment>
<sequence length="180" mass="19499">MRFSTIFAGALSLTAFASASPLTSRRISNVTVPANFYLVTTNQHTPLANSSALKNVSLTTLYDPNYQPDNFLRTIKPGFAFVPTFNISDGVLHCEMAGPHGVGDYEYNSTHVYSGSELTFRAEYQGHGDLSLKHGYLLAVNGTASSWTICESKGEPVVEYKGKAEGCTPTYIQAVAQAPY</sequence>
<evidence type="ECO:0008006" key="4">
    <source>
        <dbReference type="Google" id="ProtNLM"/>
    </source>
</evidence>
<reference evidence="2 3" key="1">
    <citation type="submission" date="2024-07" db="EMBL/GenBank/DDBJ databases">
        <title>Draft sequence of the Neodothiora populina.</title>
        <authorList>
            <person name="Drown D.D."/>
            <person name="Schuette U.S."/>
            <person name="Buechlein A.B."/>
            <person name="Rusch D.R."/>
            <person name="Winton L.W."/>
            <person name="Adams G.A."/>
        </authorList>
    </citation>
    <scope>NUCLEOTIDE SEQUENCE [LARGE SCALE GENOMIC DNA]</scope>
    <source>
        <strain evidence="2 3">CPC 39397</strain>
    </source>
</reference>
<name>A0ABR3PB54_9PEZI</name>
<keyword evidence="3" id="KW-1185">Reference proteome</keyword>
<dbReference type="EMBL" id="JBFMKM010000010">
    <property type="protein sequence ID" value="KAL1303388.1"/>
    <property type="molecule type" value="Genomic_DNA"/>
</dbReference>
<gene>
    <name evidence="2" type="ORF">AAFC00_006781</name>
</gene>
<feature type="chain" id="PRO_5046263356" description="AA1-like domain-containing protein" evidence="1">
    <location>
        <begin position="20"/>
        <end position="180"/>
    </location>
</feature>
<organism evidence="2 3">
    <name type="scientific">Neodothiora populina</name>
    <dbReference type="NCBI Taxonomy" id="2781224"/>
    <lineage>
        <taxon>Eukaryota</taxon>
        <taxon>Fungi</taxon>
        <taxon>Dikarya</taxon>
        <taxon>Ascomycota</taxon>
        <taxon>Pezizomycotina</taxon>
        <taxon>Dothideomycetes</taxon>
        <taxon>Dothideomycetidae</taxon>
        <taxon>Dothideales</taxon>
        <taxon>Dothioraceae</taxon>
        <taxon>Neodothiora</taxon>
    </lineage>
</organism>
<evidence type="ECO:0000313" key="3">
    <source>
        <dbReference type="Proteomes" id="UP001562354"/>
    </source>
</evidence>
<dbReference type="RefSeq" id="XP_069199663.1">
    <property type="nucleotide sequence ID" value="XM_069346786.1"/>
</dbReference>
<protein>
    <recommendedName>
        <fullName evidence="4">AA1-like domain-containing protein</fullName>
    </recommendedName>
</protein>
<dbReference type="Proteomes" id="UP001562354">
    <property type="component" value="Unassembled WGS sequence"/>
</dbReference>
<keyword evidence="1" id="KW-0732">Signal</keyword>
<evidence type="ECO:0000313" key="2">
    <source>
        <dbReference type="EMBL" id="KAL1303388.1"/>
    </source>
</evidence>